<dbReference type="EMBL" id="ML122284">
    <property type="protein sequence ID" value="RPD57019.1"/>
    <property type="molecule type" value="Genomic_DNA"/>
</dbReference>
<accession>A0A5C2S2F2</accession>
<gene>
    <name evidence="6" type="ORF">L227DRAFT_578439</name>
</gene>
<feature type="transmembrane region" description="Helical" evidence="4">
    <location>
        <begin position="85"/>
        <end position="104"/>
    </location>
</feature>
<evidence type="ECO:0000313" key="6">
    <source>
        <dbReference type="EMBL" id="RPD57019.1"/>
    </source>
</evidence>
<comment type="similarity">
    <text evidence="2">Belongs to the major facilitator superfamily. Monocarboxylate porter (TC 2.A.1.13) family.</text>
</comment>
<dbReference type="GO" id="GO:0016020">
    <property type="term" value="C:membrane"/>
    <property type="evidence" value="ECO:0007669"/>
    <property type="project" value="UniProtKB-SubCell"/>
</dbReference>
<dbReference type="InterPro" id="IPR020846">
    <property type="entry name" value="MFS_dom"/>
</dbReference>
<keyword evidence="7" id="KW-1185">Reference proteome</keyword>
<feature type="region of interest" description="Disordered" evidence="3">
    <location>
        <begin position="1"/>
        <end position="34"/>
    </location>
</feature>
<feature type="transmembrane region" description="Helical" evidence="4">
    <location>
        <begin position="247"/>
        <end position="267"/>
    </location>
</feature>
<dbReference type="GO" id="GO:0022857">
    <property type="term" value="F:transmembrane transporter activity"/>
    <property type="evidence" value="ECO:0007669"/>
    <property type="project" value="InterPro"/>
</dbReference>
<feature type="transmembrane region" description="Helical" evidence="4">
    <location>
        <begin position="138"/>
        <end position="163"/>
    </location>
</feature>
<dbReference type="Proteomes" id="UP000313359">
    <property type="component" value="Unassembled WGS sequence"/>
</dbReference>
<dbReference type="AlphaFoldDB" id="A0A5C2S2F2"/>
<dbReference type="PANTHER" id="PTHR11360:SF234">
    <property type="entry name" value="MFS-TYPE TRANSPORTER DBAD-RELATED"/>
    <property type="match status" value="1"/>
</dbReference>
<feature type="transmembrane region" description="Helical" evidence="4">
    <location>
        <begin position="41"/>
        <end position="65"/>
    </location>
</feature>
<feature type="transmembrane region" description="Helical" evidence="4">
    <location>
        <begin position="111"/>
        <end position="132"/>
    </location>
</feature>
<dbReference type="Pfam" id="PF07690">
    <property type="entry name" value="MFS_1"/>
    <property type="match status" value="1"/>
</dbReference>
<dbReference type="OrthoDB" id="6499973at2759"/>
<dbReference type="PROSITE" id="PS50850">
    <property type="entry name" value="MFS"/>
    <property type="match status" value="1"/>
</dbReference>
<feature type="transmembrane region" description="Helical" evidence="4">
    <location>
        <begin position="312"/>
        <end position="334"/>
    </location>
</feature>
<dbReference type="InterPro" id="IPR050327">
    <property type="entry name" value="Proton-linked_MCT"/>
</dbReference>
<evidence type="ECO:0000259" key="5">
    <source>
        <dbReference type="PROSITE" id="PS50850"/>
    </source>
</evidence>
<sequence length="441" mass="47805">MEKVELEPNVSAQTVGTDEKEVESQDVQPKPAQPAFPEGGLAAWLTVIGGSMVLFCTFGAIQSFGVYQDYYTRIYLAGTSTPSQVSWIGSVQVFLLFALSLPSGKLFDEGYFHPMMISASILYFVSLFLLSLAHSHEYYQIILSQGVAVGIAYGILFIPALSVSSHYFRARRSSAMGVVFAGSSLGGVVYPIMLNQLFNGKAGFVWGVRAAAFLGLFLLVIANLLMRTRLPSRKHRKTTFTPSIRRIVTDVPYMVCALGGFLVFWGLFFPFFYLQLFANLHGVSPNLARYTISILNGASLLGRTIPNFLADIWGTFNVIIPMTVISGCLIFAMFGATSDGALIVFAILYGFFSGGFISLIAPCSASFSVDVGEVGTRIGVTCFIIGFALLTGNPISGALLKPPHYEWQNPILFSSITVLAGAAMLLLSRQLAVKARGTQKL</sequence>
<protein>
    <submittedName>
        <fullName evidence="6">MFS general substrate transporter</fullName>
    </submittedName>
</protein>
<feature type="transmembrane region" description="Helical" evidence="4">
    <location>
        <begin position="175"/>
        <end position="194"/>
    </location>
</feature>
<name>A0A5C2S2F2_9APHY</name>
<feature type="transmembrane region" description="Helical" evidence="4">
    <location>
        <begin position="206"/>
        <end position="226"/>
    </location>
</feature>
<organism evidence="6 7">
    <name type="scientific">Lentinus tigrinus ALCF2SS1-6</name>
    <dbReference type="NCBI Taxonomy" id="1328759"/>
    <lineage>
        <taxon>Eukaryota</taxon>
        <taxon>Fungi</taxon>
        <taxon>Dikarya</taxon>
        <taxon>Basidiomycota</taxon>
        <taxon>Agaricomycotina</taxon>
        <taxon>Agaricomycetes</taxon>
        <taxon>Polyporales</taxon>
        <taxon>Polyporaceae</taxon>
        <taxon>Lentinus</taxon>
    </lineage>
</organism>
<dbReference type="Gene3D" id="1.20.1250.20">
    <property type="entry name" value="MFS general substrate transporter like domains"/>
    <property type="match status" value="2"/>
</dbReference>
<evidence type="ECO:0000313" key="7">
    <source>
        <dbReference type="Proteomes" id="UP000313359"/>
    </source>
</evidence>
<reference evidence="6" key="1">
    <citation type="journal article" date="2018" name="Genome Biol. Evol.">
        <title>Genomics and development of Lentinus tigrinus, a white-rot wood-decaying mushroom with dimorphic fruiting bodies.</title>
        <authorList>
            <person name="Wu B."/>
            <person name="Xu Z."/>
            <person name="Knudson A."/>
            <person name="Carlson A."/>
            <person name="Chen N."/>
            <person name="Kovaka S."/>
            <person name="LaButti K."/>
            <person name="Lipzen A."/>
            <person name="Pennachio C."/>
            <person name="Riley R."/>
            <person name="Schakwitz W."/>
            <person name="Umezawa K."/>
            <person name="Ohm R.A."/>
            <person name="Grigoriev I.V."/>
            <person name="Nagy L.G."/>
            <person name="Gibbons J."/>
            <person name="Hibbett D."/>
        </authorList>
    </citation>
    <scope>NUCLEOTIDE SEQUENCE [LARGE SCALE GENOMIC DNA]</scope>
    <source>
        <strain evidence="6">ALCF2SS1-6</strain>
    </source>
</reference>
<evidence type="ECO:0000256" key="2">
    <source>
        <dbReference type="ARBA" id="ARBA00006727"/>
    </source>
</evidence>
<evidence type="ECO:0000256" key="4">
    <source>
        <dbReference type="SAM" id="Phobius"/>
    </source>
</evidence>
<feature type="transmembrane region" description="Helical" evidence="4">
    <location>
        <begin position="374"/>
        <end position="395"/>
    </location>
</feature>
<feature type="transmembrane region" description="Helical" evidence="4">
    <location>
        <begin position="407"/>
        <end position="427"/>
    </location>
</feature>
<dbReference type="PANTHER" id="PTHR11360">
    <property type="entry name" value="MONOCARBOXYLATE TRANSPORTER"/>
    <property type="match status" value="1"/>
</dbReference>
<evidence type="ECO:0000256" key="3">
    <source>
        <dbReference type="SAM" id="MobiDB-lite"/>
    </source>
</evidence>
<dbReference type="InterPro" id="IPR011701">
    <property type="entry name" value="MFS"/>
</dbReference>
<keyword evidence="4" id="KW-0812">Transmembrane</keyword>
<comment type="subcellular location">
    <subcellularLocation>
        <location evidence="1">Membrane</location>
        <topology evidence="1">Multi-pass membrane protein</topology>
    </subcellularLocation>
</comment>
<evidence type="ECO:0000256" key="1">
    <source>
        <dbReference type="ARBA" id="ARBA00004141"/>
    </source>
</evidence>
<feature type="domain" description="Major facilitator superfamily (MFS) profile" evidence="5">
    <location>
        <begin position="252"/>
        <end position="441"/>
    </location>
</feature>
<dbReference type="STRING" id="1328759.A0A5C2S2F2"/>
<keyword evidence="4" id="KW-1133">Transmembrane helix</keyword>
<dbReference type="InterPro" id="IPR036259">
    <property type="entry name" value="MFS_trans_sf"/>
</dbReference>
<keyword evidence="4" id="KW-0472">Membrane</keyword>
<dbReference type="SUPFAM" id="SSF103473">
    <property type="entry name" value="MFS general substrate transporter"/>
    <property type="match status" value="1"/>
</dbReference>
<proteinExistence type="inferred from homology"/>
<feature type="transmembrane region" description="Helical" evidence="4">
    <location>
        <begin position="340"/>
        <end position="362"/>
    </location>
</feature>